<dbReference type="InterPro" id="IPR036527">
    <property type="entry name" value="SCP2_sterol-bd_dom_sf"/>
</dbReference>
<accession>A0A318LEZ0</accession>
<comment type="caution">
    <text evidence="1">The sequence shown here is derived from an EMBL/GenBank/DDBJ whole genome shotgun (WGS) entry which is preliminary data.</text>
</comment>
<evidence type="ECO:0000313" key="2">
    <source>
        <dbReference type="Proteomes" id="UP000247892"/>
    </source>
</evidence>
<proteinExistence type="predicted"/>
<dbReference type="EMBL" id="MASU01000012">
    <property type="protein sequence ID" value="PXY25477.1"/>
    <property type="molecule type" value="Genomic_DNA"/>
</dbReference>
<keyword evidence="2" id="KW-1185">Reference proteome</keyword>
<dbReference type="AlphaFoldDB" id="A0A318LEZ0"/>
<evidence type="ECO:0008006" key="3">
    <source>
        <dbReference type="Google" id="ProtNLM"/>
    </source>
</evidence>
<protein>
    <recommendedName>
        <fullName evidence="3">SCP2 domain-containing protein</fullName>
    </recommendedName>
</protein>
<reference evidence="1 2" key="1">
    <citation type="submission" date="2016-07" db="EMBL/GenBank/DDBJ databases">
        <title>Draft genome sequence of Prauserella sp. YIM 121212, isolated from alkaline soil.</title>
        <authorList>
            <person name="Ruckert C."/>
            <person name="Albersmeier A."/>
            <person name="Jiang C.-L."/>
            <person name="Jiang Y."/>
            <person name="Kalinowski J."/>
            <person name="Schneider O."/>
            <person name="Winkler A."/>
            <person name="Zotchev S.B."/>
        </authorList>
    </citation>
    <scope>NUCLEOTIDE SEQUENCE [LARGE SCALE GENOMIC DNA]</scope>
    <source>
        <strain evidence="1 2">YIM 121212</strain>
    </source>
</reference>
<sequence length="140" mass="15676">MTSRPTFGTRELYDALAETLNGDPVWRKKAGKMTFGMTHVYTGELPLVVRMNFTEGVMSDVTVFDDVADVPSSEFVLSGDSKNWERMLMTGELSVNIALVSKQISVKGKMGPLMKNIPQFNYIIAKLIELEPRVLDDERA</sequence>
<dbReference type="Proteomes" id="UP000247892">
    <property type="component" value="Unassembled WGS sequence"/>
</dbReference>
<dbReference type="SUPFAM" id="SSF55718">
    <property type="entry name" value="SCP-like"/>
    <property type="match status" value="1"/>
</dbReference>
<organism evidence="1 2">
    <name type="scientific">Prauserella flavalba</name>
    <dbReference type="NCBI Taxonomy" id="1477506"/>
    <lineage>
        <taxon>Bacteria</taxon>
        <taxon>Bacillati</taxon>
        <taxon>Actinomycetota</taxon>
        <taxon>Actinomycetes</taxon>
        <taxon>Pseudonocardiales</taxon>
        <taxon>Pseudonocardiaceae</taxon>
        <taxon>Prauserella</taxon>
    </lineage>
</organism>
<evidence type="ECO:0000313" key="1">
    <source>
        <dbReference type="EMBL" id="PXY25477.1"/>
    </source>
</evidence>
<dbReference type="RefSeq" id="WP_110341070.1">
    <property type="nucleotide sequence ID" value="NZ_MASU01000012.1"/>
</dbReference>
<name>A0A318LEZ0_9PSEU</name>
<gene>
    <name evidence="1" type="ORF">BA062_25220</name>
</gene>
<dbReference type="OrthoDB" id="3626939at2"/>
<dbReference type="Gene3D" id="3.30.1050.10">
    <property type="entry name" value="SCP2 sterol-binding domain"/>
    <property type="match status" value="1"/>
</dbReference>